<dbReference type="InterPro" id="IPR001119">
    <property type="entry name" value="SLH_dom"/>
</dbReference>
<reference evidence="4 5" key="1">
    <citation type="submission" date="2022-08" db="EMBL/GenBank/DDBJ databases">
        <title>Proteogenomics of the novel Dehalobacterium formicoaceticum strain EZ94 highlights a key role of methyltransferases during anaerobic dichloromethane degradation.</title>
        <authorList>
            <person name="Wasmund K."/>
        </authorList>
    </citation>
    <scope>NUCLEOTIDE SEQUENCE [LARGE SCALE GENOMIC DNA]</scope>
    <source>
        <strain evidence="4 5">EZ94</strain>
    </source>
</reference>
<feature type="domain" description="SLH" evidence="3">
    <location>
        <begin position="39"/>
        <end position="102"/>
    </location>
</feature>
<feature type="chain" id="PRO_5045878255" evidence="2">
    <location>
        <begin position="25"/>
        <end position="473"/>
    </location>
</feature>
<dbReference type="Proteomes" id="UP001524944">
    <property type="component" value="Unassembled WGS sequence"/>
</dbReference>
<dbReference type="Pfam" id="PF00395">
    <property type="entry name" value="SLH"/>
    <property type="match status" value="2"/>
</dbReference>
<name>A0ABT1Y3V5_9FIRM</name>
<feature type="signal peptide" evidence="2">
    <location>
        <begin position="1"/>
        <end position="24"/>
    </location>
</feature>
<evidence type="ECO:0000256" key="1">
    <source>
        <dbReference type="ARBA" id="ARBA00022737"/>
    </source>
</evidence>
<evidence type="ECO:0000313" key="5">
    <source>
        <dbReference type="Proteomes" id="UP001524944"/>
    </source>
</evidence>
<dbReference type="PROSITE" id="PS51272">
    <property type="entry name" value="SLH"/>
    <property type="match status" value="3"/>
</dbReference>
<feature type="domain" description="SLH" evidence="3">
    <location>
        <begin position="104"/>
        <end position="167"/>
    </location>
</feature>
<keyword evidence="5" id="KW-1185">Reference proteome</keyword>
<evidence type="ECO:0000259" key="3">
    <source>
        <dbReference type="PROSITE" id="PS51272"/>
    </source>
</evidence>
<dbReference type="PANTHER" id="PTHR43308">
    <property type="entry name" value="OUTER MEMBRANE PROTEIN ALPHA-RELATED"/>
    <property type="match status" value="1"/>
</dbReference>
<protein>
    <submittedName>
        <fullName evidence="4">S-layer homology domain-containing protein</fullName>
    </submittedName>
</protein>
<accession>A0ABT1Y3V5</accession>
<proteinExistence type="predicted"/>
<dbReference type="InterPro" id="IPR051465">
    <property type="entry name" value="Cell_Envelope_Struct_Comp"/>
</dbReference>
<gene>
    <name evidence="4" type="ORF">NVS47_04720</name>
</gene>
<feature type="domain" description="SLH" evidence="3">
    <location>
        <begin position="168"/>
        <end position="231"/>
    </location>
</feature>
<sequence length="473" mass="53293">MKKFLTLVLALLFLFGAGALAVQADQNYKEKNSPQKGWEKHQKLKDVKGHWAEDAILMMNTKGFIKGYEDATFKPNKPVTQLEAIVMIVRAQGLEDEAQDHKLNDLLKKTAQIPAWAEGYMAVALKENILDEGEMLSFRPNQGAKRIQVALWITRALDLDDYLDSDDDLPYLDKKDIPEDLYNAVVLISESGIMKGNNKNYFLPNKAITRAEMAILLERINGAGTDANIYISEFSGIITDVDDDEITVKGWSVSKTFDFDDEVTVYLNGKKSDVDDLDVDDYVKLTLNKKGDVIAVKATSPDQDDINEDDEKEFEGKIVAINLIDDDEGFITIKSGNKNYRFQVDEDTDVEMDDDGETLELDELKLGWNVEIMAEGKMARSIIIESSDNDNDDDDEETEYEGIITKIDSKNKRIVIKDENGKTYTFFVDKKTEITIDEDDDKDDAELSDLRIGDEAEIGAKGNLALKIEVDRD</sequence>
<keyword evidence="2" id="KW-0732">Signal</keyword>
<comment type="caution">
    <text evidence="4">The sequence shown here is derived from an EMBL/GenBank/DDBJ whole genome shotgun (WGS) entry which is preliminary data.</text>
</comment>
<dbReference type="PANTHER" id="PTHR43308:SF5">
    <property type="entry name" value="S-LAYER PROTEIN _ PEPTIDOGLYCAN ENDO-BETA-N-ACETYLGLUCOSAMINIDASE"/>
    <property type="match status" value="1"/>
</dbReference>
<dbReference type="EMBL" id="JANPWE010000002">
    <property type="protein sequence ID" value="MCR6544825.1"/>
    <property type="molecule type" value="Genomic_DNA"/>
</dbReference>
<dbReference type="RefSeq" id="WP_257912420.1">
    <property type="nucleotide sequence ID" value="NZ_JANPWE010000002.1"/>
</dbReference>
<evidence type="ECO:0000256" key="2">
    <source>
        <dbReference type="SAM" id="SignalP"/>
    </source>
</evidence>
<evidence type="ECO:0000313" key="4">
    <source>
        <dbReference type="EMBL" id="MCR6544825.1"/>
    </source>
</evidence>
<keyword evidence="1" id="KW-0677">Repeat</keyword>
<organism evidence="4 5">
    <name type="scientific">Dehalobacterium formicoaceticum</name>
    <dbReference type="NCBI Taxonomy" id="51515"/>
    <lineage>
        <taxon>Bacteria</taxon>
        <taxon>Bacillati</taxon>
        <taxon>Bacillota</taxon>
        <taxon>Clostridia</taxon>
        <taxon>Eubacteriales</taxon>
        <taxon>Peptococcaceae</taxon>
        <taxon>Dehalobacterium</taxon>
    </lineage>
</organism>